<dbReference type="RefSeq" id="WP_376844872.1">
    <property type="nucleotide sequence ID" value="NZ_JBHSFW010000001.1"/>
</dbReference>
<comment type="caution">
    <text evidence="6">The sequence shown here is derived from an EMBL/GenBank/DDBJ whole genome shotgun (WGS) entry which is preliminary data.</text>
</comment>
<name>A0ABV9GME3_9BACL</name>
<dbReference type="PIRSF" id="PIRSF019345">
    <property type="entry name" value="ScpB"/>
    <property type="match status" value="1"/>
</dbReference>
<dbReference type="Gene3D" id="1.10.10.10">
    <property type="entry name" value="Winged helix-like DNA-binding domain superfamily/Winged helix DNA-binding domain"/>
    <property type="match status" value="2"/>
</dbReference>
<dbReference type="Proteomes" id="UP001596022">
    <property type="component" value="Unassembled WGS sequence"/>
</dbReference>
<evidence type="ECO:0000313" key="6">
    <source>
        <dbReference type="EMBL" id="MFC4617855.1"/>
    </source>
</evidence>
<organism evidence="6 7">
    <name type="scientific">Camelliibacillus cellulosilyticus</name>
    <dbReference type="NCBI Taxonomy" id="2174486"/>
    <lineage>
        <taxon>Bacteria</taxon>
        <taxon>Bacillati</taxon>
        <taxon>Bacillota</taxon>
        <taxon>Bacilli</taxon>
        <taxon>Bacillales</taxon>
        <taxon>Sporolactobacillaceae</taxon>
        <taxon>Camelliibacillus</taxon>
    </lineage>
</organism>
<dbReference type="NCBIfam" id="TIGR00281">
    <property type="entry name" value="SMC-Scp complex subunit ScpB"/>
    <property type="match status" value="1"/>
</dbReference>
<gene>
    <name evidence="5 6" type="primary">scpB</name>
    <name evidence="6" type="ORF">ACFO4N_03825</name>
</gene>
<dbReference type="PANTHER" id="PTHR34298">
    <property type="entry name" value="SEGREGATION AND CONDENSATION PROTEIN B"/>
    <property type="match status" value="1"/>
</dbReference>
<evidence type="ECO:0000256" key="3">
    <source>
        <dbReference type="ARBA" id="ARBA00022829"/>
    </source>
</evidence>
<evidence type="ECO:0000313" key="7">
    <source>
        <dbReference type="Proteomes" id="UP001596022"/>
    </source>
</evidence>
<dbReference type="HAMAP" id="MF_01804">
    <property type="entry name" value="ScpB"/>
    <property type="match status" value="1"/>
</dbReference>
<dbReference type="SUPFAM" id="SSF46785">
    <property type="entry name" value="Winged helix' DNA-binding domain"/>
    <property type="match status" value="2"/>
</dbReference>
<dbReference type="EMBL" id="JBHSFW010000001">
    <property type="protein sequence ID" value="MFC4617855.1"/>
    <property type="molecule type" value="Genomic_DNA"/>
</dbReference>
<dbReference type="InterPro" id="IPR036388">
    <property type="entry name" value="WH-like_DNA-bd_sf"/>
</dbReference>
<sequence length="193" mass="21067">MTLNEQKAALEALLYVSGEEGLAAGQIADVLNIPEASVGKVIDAIQEDLKEDKRGLTLAEIAGRYQLITKPQMAGYLQKLVDTPKTTTLSQAALETLAVIAYNKPVSRAEIEDVRGVKSEKALQNLMAKGLIKEAGRAEGTGRAILYDVTEAFLDHFGLRSLDELPPLPEVDHPDESEADLFYEKFQQTVLDV</sequence>
<keyword evidence="1 5" id="KW-0963">Cytoplasm</keyword>
<comment type="subunit">
    <text evidence="5">Homodimer. Homodimerization may be required to stabilize the binding of ScpA to the Smc head domains. Component of a cohesin-like complex composed of ScpA, ScpB and the Smc homodimer, in which ScpA and ScpB bind to the head domain of Smc. The presence of the three proteins is required for the association of the complex with DNA.</text>
</comment>
<evidence type="ECO:0000256" key="5">
    <source>
        <dbReference type="HAMAP-Rule" id="MF_01804"/>
    </source>
</evidence>
<reference evidence="7" key="1">
    <citation type="journal article" date="2019" name="Int. J. Syst. Evol. Microbiol.">
        <title>The Global Catalogue of Microorganisms (GCM) 10K type strain sequencing project: providing services to taxonomists for standard genome sequencing and annotation.</title>
        <authorList>
            <consortium name="The Broad Institute Genomics Platform"/>
            <consortium name="The Broad Institute Genome Sequencing Center for Infectious Disease"/>
            <person name="Wu L."/>
            <person name="Ma J."/>
        </authorList>
    </citation>
    <scope>NUCLEOTIDE SEQUENCE [LARGE SCALE GENOMIC DNA]</scope>
    <source>
        <strain evidence="7">CGMCC 1.16306</strain>
    </source>
</reference>
<protein>
    <recommendedName>
        <fullName evidence="5">Segregation and condensation protein B</fullName>
    </recommendedName>
</protein>
<evidence type="ECO:0000256" key="1">
    <source>
        <dbReference type="ARBA" id="ARBA00022490"/>
    </source>
</evidence>
<evidence type="ECO:0000256" key="2">
    <source>
        <dbReference type="ARBA" id="ARBA00022618"/>
    </source>
</evidence>
<keyword evidence="2 5" id="KW-0132">Cell division</keyword>
<dbReference type="Pfam" id="PF04079">
    <property type="entry name" value="SMC_ScpB"/>
    <property type="match status" value="1"/>
</dbReference>
<keyword evidence="4 5" id="KW-0131">Cell cycle</keyword>
<dbReference type="InterPro" id="IPR005234">
    <property type="entry name" value="ScpB_csome_segregation"/>
</dbReference>
<accession>A0ABV9GME3</accession>
<keyword evidence="3 5" id="KW-0159">Chromosome partition</keyword>
<proteinExistence type="inferred from homology"/>
<keyword evidence="7" id="KW-1185">Reference proteome</keyword>
<evidence type="ECO:0000256" key="4">
    <source>
        <dbReference type="ARBA" id="ARBA00023306"/>
    </source>
</evidence>
<comment type="function">
    <text evidence="5">Participates in chromosomal partition during cell division. May act via the formation of a condensin-like complex containing Smc and ScpA that pull DNA away from mid-cell into both cell halves.</text>
</comment>
<comment type="subcellular location">
    <subcellularLocation>
        <location evidence="5">Cytoplasm</location>
    </subcellularLocation>
    <text evidence="5">Associated with two foci at the outer edges of the nucleoid region in young cells, and at four foci within both cell halves in older cells.</text>
</comment>
<comment type="similarity">
    <text evidence="5">Belongs to the ScpB family.</text>
</comment>
<dbReference type="PANTHER" id="PTHR34298:SF2">
    <property type="entry name" value="SEGREGATION AND CONDENSATION PROTEIN B"/>
    <property type="match status" value="1"/>
</dbReference>
<dbReference type="InterPro" id="IPR036390">
    <property type="entry name" value="WH_DNA-bd_sf"/>
</dbReference>